<evidence type="ECO:0000256" key="4">
    <source>
        <dbReference type="ARBA" id="ARBA00022490"/>
    </source>
</evidence>
<dbReference type="RefSeq" id="WP_072584420.1">
    <property type="nucleotide sequence ID" value="NZ_CP013243.1"/>
</dbReference>
<evidence type="ECO:0000256" key="7">
    <source>
        <dbReference type="ARBA" id="ARBA00022801"/>
    </source>
</evidence>
<reference evidence="11 12" key="1">
    <citation type="submission" date="2015-11" db="EMBL/GenBank/DDBJ databases">
        <authorList>
            <person name="Hill K.K."/>
            <person name="Shirey T.B."/>
            <person name="Raphael B."/>
            <person name="Daligault H.E."/>
            <person name="Davenport K.W."/>
            <person name="Bruce D.C."/>
            <person name="Foley B.T."/>
            <person name="Johnson S.L."/>
        </authorList>
    </citation>
    <scope>NUCLEOTIDE SEQUENCE [LARGE SCALE GENOMIC DNA]</scope>
    <source>
        <strain evidence="11 12">CDC_1632</strain>
    </source>
</reference>
<dbReference type="NCBIfam" id="TIGR03188">
    <property type="entry name" value="histidine_hisI"/>
    <property type="match status" value="1"/>
</dbReference>
<dbReference type="GO" id="GO:0004636">
    <property type="term" value="F:phosphoribosyl-ATP diphosphatase activity"/>
    <property type="evidence" value="ECO:0007669"/>
    <property type="project" value="UniProtKB-UniRule"/>
</dbReference>
<keyword evidence="5 10" id="KW-0028">Amino-acid biosynthesis</keyword>
<keyword evidence="6 10" id="KW-0547">Nucleotide-binding</keyword>
<dbReference type="Gene3D" id="1.10.287.1080">
    <property type="entry name" value="MazG-like"/>
    <property type="match status" value="1"/>
</dbReference>
<dbReference type="AlphaFoldDB" id="A0A1L3NG40"/>
<evidence type="ECO:0000256" key="5">
    <source>
        <dbReference type="ARBA" id="ARBA00022605"/>
    </source>
</evidence>
<evidence type="ECO:0000256" key="8">
    <source>
        <dbReference type="ARBA" id="ARBA00022840"/>
    </source>
</evidence>
<dbReference type="CDD" id="cd11534">
    <property type="entry name" value="NTP-PPase_HisIE_like"/>
    <property type="match status" value="1"/>
</dbReference>
<keyword evidence="4 10" id="KW-0963">Cytoplasm</keyword>
<evidence type="ECO:0000313" key="12">
    <source>
        <dbReference type="Proteomes" id="UP000182204"/>
    </source>
</evidence>
<evidence type="ECO:0000256" key="9">
    <source>
        <dbReference type="ARBA" id="ARBA00023102"/>
    </source>
</evidence>
<comment type="similarity">
    <text evidence="10">Belongs to the PRA-PH family.</text>
</comment>
<dbReference type="HAMAP" id="MF_01020">
    <property type="entry name" value="HisE"/>
    <property type="match status" value="1"/>
</dbReference>
<dbReference type="GO" id="GO:0005737">
    <property type="term" value="C:cytoplasm"/>
    <property type="evidence" value="ECO:0007669"/>
    <property type="project" value="UniProtKB-SubCell"/>
</dbReference>
<dbReference type="STRING" id="413999.CBO1574"/>
<organism evidence="11 12">
    <name type="scientific">Clostridium sporogenes</name>
    <dbReference type="NCBI Taxonomy" id="1509"/>
    <lineage>
        <taxon>Bacteria</taxon>
        <taxon>Bacillati</taxon>
        <taxon>Bacillota</taxon>
        <taxon>Clostridia</taxon>
        <taxon>Eubacteriales</taxon>
        <taxon>Clostridiaceae</taxon>
        <taxon>Clostridium</taxon>
    </lineage>
</organism>
<evidence type="ECO:0000256" key="10">
    <source>
        <dbReference type="HAMAP-Rule" id="MF_01020"/>
    </source>
</evidence>
<sequence length="110" mass="12808">MDKGNVLNNLFNIVGDRKEKPVEGSYTGYLFEKGLDKILKKVGEESSEVIIAAKNENKEELIKEICDLSYHIIVLMVEKQIKLDDIEKELEKRREKICNKKSERKIIEKL</sequence>
<dbReference type="GO" id="GO:0000105">
    <property type="term" value="P:L-histidine biosynthetic process"/>
    <property type="evidence" value="ECO:0007669"/>
    <property type="project" value="UniProtKB-UniRule"/>
</dbReference>
<dbReference type="PANTHER" id="PTHR42945">
    <property type="entry name" value="HISTIDINE BIOSYNTHESIS BIFUNCTIONAL PROTEIN"/>
    <property type="match status" value="1"/>
</dbReference>
<proteinExistence type="inferred from homology"/>
<comment type="subcellular location">
    <subcellularLocation>
        <location evidence="2 10">Cytoplasm</location>
    </subcellularLocation>
</comment>
<keyword evidence="7 10" id="KW-0378">Hydrolase</keyword>
<accession>A0A1L3NG40</accession>
<evidence type="ECO:0000256" key="6">
    <source>
        <dbReference type="ARBA" id="ARBA00022741"/>
    </source>
</evidence>
<evidence type="ECO:0000256" key="3">
    <source>
        <dbReference type="ARBA" id="ARBA00005204"/>
    </source>
</evidence>
<dbReference type="PANTHER" id="PTHR42945:SF9">
    <property type="entry name" value="HISTIDINE BIOSYNTHESIS BIFUNCTIONAL PROTEIN HISIE"/>
    <property type="match status" value="1"/>
</dbReference>
<dbReference type="GO" id="GO:0005524">
    <property type="term" value="F:ATP binding"/>
    <property type="evidence" value="ECO:0007669"/>
    <property type="project" value="UniProtKB-KW"/>
</dbReference>
<gene>
    <name evidence="10 11" type="primary">hisE</name>
    <name evidence="11" type="ORF">NPD5_448</name>
</gene>
<keyword evidence="8 10" id="KW-0067">ATP-binding</keyword>
<comment type="catalytic activity">
    <reaction evidence="1 10">
        <text>1-(5-phospho-beta-D-ribosyl)-ATP + H2O = 1-(5-phospho-beta-D-ribosyl)-5'-AMP + diphosphate + H(+)</text>
        <dbReference type="Rhea" id="RHEA:22828"/>
        <dbReference type="ChEBI" id="CHEBI:15377"/>
        <dbReference type="ChEBI" id="CHEBI:15378"/>
        <dbReference type="ChEBI" id="CHEBI:33019"/>
        <dbReference type="ChEBI" id="CHEBI:59457"/>
        <dbReference type="ChEBI" id="CHEBI:73183"/>
        <dbReference type="EC" id="3.6.1.31"/>
    </reaction>
</comment>
<dbReference type="Proteomes" id="UP000182204">
    <property type="component" value="Chromosome"/>
</dbReference>
<name>A0A1L3NG40_CLOSG</name>
<evidence type="ECO:0000256" key="2">
    <source>
        <dbReference type="ARBA" id="ARBA00004496"/>
    </source>
</evidence>
<evidence type="ECO:0000313" key="11">
    <source>
        <dbReference type="EMBL" id="APH15086.1"/>
    </source>
</evidence>
<keyword evidence="9 10" id="KW-0368">Histidine biosynthesis</keyword>
<dbReference type="SUPFAM" id="SSF101386">
    <property type="entry name" value="all-alpha NTP pyrophosphatases"/>
    <property type="match status" value="1"/>
</dbReference>
<dbReference type="Pfam" id="PF01503">
    <property type="entry name" value="PRA-PH"/>
    <property type="match status" value="1"/>
</dbReference>
<dbReference type="EMBL" id="CP013243">
    <property type="protein sequence ID" value="APH15086.1"/>
    <property type="molecule type" value="Genomic_DNA"/>
</dbReference>
<comment type="pathway">
    <text evidence="3 10">Amino-acid biosynthesis; L-histidine biosynthesis; L-histidine from 5-phospho-alpha-D-ribose 1-diphosphate: step 2/9.</text>
</comment>
<dbReference type="InterPro" id="IPR008179">
    <property type="entry name" value="HisE"/>
</dbReference>
<dbReference type="InterPro" id="IPR021130">
    <property type="entry name" value="PRib-ATP_PPHydrolase-like"/>
</dbReference>
<evidence type="ECO:0000256" key="1">
    <source>
        <dbReference type="ARBA" id="ARBA00001460"/>
    </source>
</evidence>
<dbReference type="EC" id="3.6.1.31" evidence="10"/>
<protein>
    <recommendedName>
        <fullName evidence="10">Phosphoribosyl-ATP pyrophosphatase</fullName>
        <shortName evidence="10">PRA-PH</shortName>
        <ecNumber evidence="10">3.6.1.31</ecNumber>
    </recommendedName>
</protein>
<dbReference type="UniPathway" id="UPA00031">
    <property type="reaction ID" value="UER00007"/>
</dbReference>